<dbReference type="Gene3D" id="2.160.20.10">
    <property type="entry name" value="Single-stranded right-handed beta-helix, Pectin lyase-like"/>
    <property type="match status" value="2"/>
</dbReference>
<dbReference type="SMART" id="SM00710">
    <property type="entry name" value="PbH1"/>
    <property type="match status" value="7"/>
</dbReference>
<evidence type="ECO:0000313" key="1">
    <source>
        <dbReference type="EMBL" id="OXM13405.1"/>
    </source>
</evidence>
<dbReference type="InterPro" id="IPR012334">
    <property type="entry name" value="Pectin_lyas_fold"/>
</dbReference>
<proteinExistence type="predicted"/>
<sequence>MKSKSRKEFGLMNMSLKGTLGKFGVVLLAVGMFMGGASGFSGLNASANESASNLAEIDIQDMITTAIAQNQAQLTIPPGTYRIGPKSGQNTILNIENANNLEIIANGVTVVGTTLTRALSIWNSANVIIRGMTINYDPLPFTQGKVTAVAADKSYVDIAISAGYPHELYTRLTVYDPATGFQKRGINHLWGTTAAWNANGSLRISLAGVGNNAAVNDPVTVAGGPGAGGIPHAIAVERSSGVEFRNVTVHTAPGFAFIEANSDGGTVLDGFKLIPGPVPPGAAETPLLTSVWDGIQFKTSGLGPTVENSIIKNAGDDSFSIQSGDYGVVKVQGDEITVVLRDESQIPRPGDRLKRFNNSPEAVVVSQEKVPKASAGIDPAILQKIDTAAQYTLWRFSGDNYYKIKLDRTSPFQAEDLIFSPDRMSNGFTFRNNEVYSPGRGMLLKAGGGLIENNIFRGGDKAIVVSPEGVSDSHAGAGQNLTIRGNQFIGTGYHHYMPWSDQAGAVSFTSENVTNMKAFDTVVIEDNIFDSINGLNLNLTNVNNATVSGNQFLNPHQTTPNNNGADKGIDATSVIWVKNATGVTFTGNEINQLGPFSSLTVNVQQPSAGIVGADTGVIVVNPITDTE</sequence>
<accession>A0A229NUK3</accession>
<protein>
    <recommendedName>
        <fullName evidence="3">Right handed beta helix domain-containing protein</fullName>
    </recommendedName>
</protein>
<dbReference type="AlphaFoldDB" id="A0A229NUK3"/>
<dbReference type="EMBL" id="NMUQ01000003">
    <property type="protein sequence ID" value="OXM13405.1"/>
    <property type="molecule type" value="Genomic_DNA"/>
</dbReference>
<evidence type="ECO:0008006" key="3">
    <source>
        <dbReference type="Google" id="ProtNLM"/>
    </source>
</evidence>
<organism evidence="1 2">
    <name type="scientific">Paenibacillus herberti</name>
    <dbReference type="NCBI Taxonomy" id="1619309"/>
    <lineage>
        <taxon>Bacteria</taxon>
        <taxon>Bacillati</taxon>
        <taxon>Bacillota</taxon>
        <taxon>Bacilli</taxon>
        <taxon>Bacillales</taxon>
        <taxon>Paenibacillaceae</taxon>
        <taxon>Paenibacillus</taxon>
    </lineage>
</organism>
<dbReference type="InterPro" id="IPR011050">
    <property type="entry name" value="Pectin_lyase_fold/virulence"/>
</dbReference>
<comment type="caution">
    <text evidence="1">The sequence shown here is derived from an EMBL/GenBank/DDBJ whole genome shotgun (WGS) entry which is preliminary data.</text>
</comment>
<reference evidence="1 2" key="1">
    <citation type="submission" date="2017-07" db="EMBL/GenBank/DDBJ databases">
        <title>Paenibacillus herberti R33 genome sequencing and assembly.</title>
        <authorList>
            <person name="Su W."/>
        </authorList>
    </citation>
    <scope>NUCLEOTIDE SEQUENCE [LARGE SCALE GENOMIC DNA]</scope>
    <source>
        <strain evidence="1 2">R33</strain>
    </source>
</reference>
<gene>
    <name evidence="1" type="ORF">CGZ75_20310</name>
</gene>
<name>A0A229NUK3_9BACL</name>
<dbReference type="InterPro" id="IPR006626">
    <property type="entry name" value="PbH1"/>
</dbReference>
<dbReference type="Proteomes" id="UP000215145">
    <property type="component" value="Unassembled WGS sequence"/>
</dbReference>
<evidence type="ECO:0000313" key="2">
    <source>
        <dbReference type="Proteomes" id="UP000215145"/>
    </source>
</evidence>
<keyword evidence="2" id="KW-1185">Reference proteome</keyword>
<dbReference type="SUPFAM" id="SSF51126">
    <property type="entry name" value="Pectin lyase-like"/>
    <property type="match status" value="1"/>
</dbReference>